<comment type="caution">
    <text evidence="1">The sequence shown here is derived from an EMBL/GenBank/DDBJ whole genome shotgun (WGS) entry which is preliminary data.</text>
</comment>
<dbReference type="AlphaFoldDB" id="A0A3E2NHR8"/>
<organism evidence="1 2">
    <name type="scientific">Lacrimispora amygdalina</name>
    <dbReference type="NCBI Taxonomy" id="253257"/>
    <lineage>
        <taxon>Bacteria</taxon>
        <taxon>Bacillati</taxon>
        <taxon>Bacillota</taxon>
        <taxon>Clostridia</taxon>
        <taxon>Lachnospirales</taxon>
        <taxon>Lachnospiraceae</taxon>
        <taxon>Lacrimispora</taxon>
    </lineage>
</organism>
<sequence>MDSRLKHRFFHMSHGEPPKQINMIGKSFNQGWTVYNANDDTKKTIVNLPHDAMLTETRRPKLKNGSATGYFPGGKYIYTKFHRSCNTTETLRGIWRKGHPAVRIGVEAVDMVHKKFLQ</sequence>
<gene>
    <name evidence="1" type="ORF">DS742_02420</name>
</gene>
<dbReference type="EMBL" id="QOHO01000009">
    <property type="protein sequence ID" value="RFZ80558.1"/>
    <property type="molecule type" value="Genomic_DNA"/>
</dbReference>
<accession>A0A3E2NHR8</accession>
<protein>
    <submittedName>
        <fullName evidence="1">Uncharacterized protein</fullName>
    </submittedName>
</protein>
<evidence type="ECO:0000313" key="1">
    <source>
        <dbReference type="EMBL" id="RFZ80558.1"/>
    </source>
</evidence>
<evidence type="ECO:0000313" key="2">
    <source>
        <dbReference type="Proteomes" id="UP000260680"/>
    </source>
</evidence>
<proteinExistence type="predicted"/>
<name>A0A3E2NHR8_9FIRM</name>
<dbReference type="Proteomes" id="UP000260680">
    <property type="component" value="Unassembled WGS sequence"/>
</dbReference>
<reference evidence="1 2" key="1">
    <citation type="submission" date="2018-07" db="EMBL/GenBank/DDBJ databases">
        <title>New species, Clostridium PI-S10-A1B.</title>
        <authorList>
            <person name="Krishna G."/>
            <person name="Summeta K."/>
            <person name="Shikha S."/>
            <person name="Prabhu P.B."/>
            <person name="Suresh K."/>
        </authorList>
    </citation>
    <scope>NUCLEOTIDE SEQUENCE [LARGE SCALE GENOMIC DNA]</scope>
    <source>
        <strain evidence="1 2">PI-S10-A1B</strain>
    </source>
</reference>